<dbReference type="InterPro" id="IPR045420">
    <property type="entry name" value="DUF5901"/>
</dbReference>
<name>A0A381TNN3_9ZZZZ</name>
<evidence type="ECO:0000313" key="2">
    <source>
        <dbReference type="EMBL" id="SVA17121.1"/>
    </source>
</evidence>
<dbReference type="Pfam" id="PF19254">
    <property type="entry name" value="DUF5901"/>
    <property type="match status" value="2"/>
</dbReference>
<protein>
    <recommendedName>
        <fullName evidence="1">DUF5901 domain-containing protein</fullName>
    </recommendedName>
</protein>
<proteinExistence type="predicted"/>
<dbReference type="EMBL" id="UINC01004825">
    <property type="protein sequence ID" value="SVA17121.1"/>
    <property type="molecule type" value="Genomic_DNA"/>
</dbReference>
<gene>
    <name evidence="2" type="ORF">METZ01_LOCUS69975</name>
</gene>
<dbReference type="AlphaFoldDB" id="A0A381TNN3"/>
<accession>A0A381TNN3</accession>
<feature type="domain" description="DUF5901" evidence="1">
    <location>
        <begin position="199"/>
        <end position="338"/>
    </location>
</feature>
<sequence>MTQHNYQLIMSVLFEYFQKKDYEIGEDEESLCTEVMEYYLKNTKKNNKETLKNYLQRLNKLVLNKMINMIEKHIEKEKNEEKINIDKKDMTKVFENLMKERSQKVEKKKEEEVQKKIKEDVKEDNSFISSQFELLNKNREKEQKVIESKLKSEVIDYKVINDKAPETSGQQVLIEQPKKFKELLQDSFSKTSEHIKNEIVVIDSRDRDITSYPINSNYQIDLDEEYKNILSVELVSIDIPKTQYLINNTNNLLYFKVSGNIYTATITMGNYTITELSSALKDSMDALSSQVFTISNSTITNKITISVATGTFDLLFVDKTQHMGKLLGFNTTSNITGQSTVVAPNQYDLNGPTYIILHINEFENLFGKKSSVKKGFAKIPLDATHTEYKYFKNTQDYHVIKHFTPPLAKLAQLNIRFLNYDGEEYDFGGLEHSMVLKIRRYNQSMGYFTN</sequence>
<feature type="domain" description="DUF5901" evidence="1">
    <location>
        <begin position="340"/>
        <end position="441"/>
    </location>
</feature>
<reference evidence="2" key="1">
    <citation type="submission" date="2018-05" db="EMBL/GenBank/DDBJ databases">
        <authorList>
            <person name="Lanie J.A."/>
            <person name="Ng W.-L."/>
            <person name="Kazmierczak K.M."/>
            <person name="Andrzejewski T.M."/>
            <person name="Davidsen T.M."/>
            <person name="Wayne K.J."/>
            <person name="Tettelin H."/>
            <person name="Glass J.I."/>
            <person name="Rusch D."/>
            <person name="Podicherti R."/>
            <person name="Tsui H.-C.T."/>
            <person name="Winkler M.E."/>
        </authorList>
    </citation>
    <scope>NUCLEOTIDE SEQUENCE</scope>
</reference>
<organism evidence="2">
    <name type="scientific">marine metagenome</name>
    <dbReference type="NCBI Taxonomy" id="408172"/>
    <lineage>
        <taxon>unclassified sequences</taxon>
        <taxon>metagenomes</taxon>
        <taxon>ecological metagenomes</taxon>
    </lineage>
</organism>
<evidence type="ECO:0000259" key="1">
    <source>
        <dbReference type="Pfam" id="PF19254"/>
    </source>
</evidence>